<evidence type="ECO:0000256" key="10">
    <source>
        <dbReference type="ARBA" id="ARBA00022989"/>
    </source>
</evidence>
<keyword evidence="14" id="KW-1208">Phospholipid metabolism</keyword>
<name>B4VNE6_9CYAN</name>
<dbReference type="GO" id="GO:0005524">
    <property type="term" value="F:ATP binding"/>
    <property type="evidence" value="ECO:0007669"/>
    <property type="project" value="UniProtKB-KW"/>
</dbReference>
<comment type="subcellular location">
    <subcellularLocation>
        <location evidence="1">Cell membrane</location>
        <topology evidence="1">Multi-pass membrane protein</topology>
    </subcellularLocation>
</comment>
<comment type="similarity">
    <text evidence="2">Belongs to the bacterial diacylglycerol kinase family.</text>
</comment>
<keyword evidence="5" id="KW-0808">Transferase</keyword>
<evidence type="ECO:0000256" key="14">
    <source>
        <dbReference type="ARBA" id="ARBA00023264"/>
    </source>
</evidence>
<evidence type="ECO:0000256" key="17">
    <source>
        <dbReference type="PIRSR" id="PIRSR600829-3"/>
    </source>
</evidence>
<dbReference type="GO" id="GO:0005886">
    <property type="term" value="C:plasma membrane"/>
    <property type="evidence" value="ECO:0007669"/>
    <property type="project" value="UniProtKB-SubCell"/>
</dbReference>
<dbReference type="GO" id="GO:0016301">
    <property type="term" value="F:kinase activity"/>
    <property type="evidence" value="ECO:0007669"/>
    <property type="project" value="UniProtKB-KW"/>
</dbReference>
<keyword evidence="7 17" id="KW-0547">Nucleotide-binding</keyword>
<evidence type="ECO:0000256" key="3">
    <source>
        <dbReference type="ARBA" id="ARBA00022475"/>
    </source>
</evidence>
<evidence type="ECO:0000256" key="2">
    <source>
        <dbReference type="ARBA" id="ARBA00005967"/>
    </source>
</evidence>
<evidence type="ECO:0000256" key="15">
    <source>
        <dbReference type="PIRSR" id="PIRSR600829-1"/>
    </source>
</evidence>
<dbReference type="GO" id="GO:0008654">
    <property type="term" value="P:phospholipid biosynthetic process"/>
    <property type="evidence" value="ECO:0007669"/>
    <property type="project" value="UniProtKB-KW"/>
</dbReference>
<feature type="transmembrane region" description="Helical" evidence="19">
    <location>
        <begin position="140"/>
        <end position="163"/>
    </location>
</feature>
<feature type="binding site" evidence="16">
    <location>
        <position position="41"/>
    </location>
    <ligand>
        <name>substrate</name>
    </ligand>
</feature>
<accession>B4VNE6</accession>
<evidence type="ECO:0000256" key="6">
    <source>
        <dbReference type="ARBA" id="ARBA00022692"/>
    </source>
</evidence>
<organism evidence="20 21">
    <name type="scientific">Coleofasciculus chthonoplastes PCC 7420</name>
    <dbReference type="NCBI Taxonomy" id="118168"/>
    <lineage>
        <taxon>Bacteria</taxon>
        <taxon>Bacillati</taxon>
        <taxon>Cyanobacteriota</taxon>
        <taxon>Cyanophyceae</taxon>
        <taxon>Coleofasciculales</taxon>
        <taxon>Coleofasciculaceae</taxon>
        <taxon>Coleofasciculus</taxon>
    </lineage>
</organism>
<dbReference type="PROSITE" id="PS01069">
    <property type="entry name" value="DAGK_PROKAR"/>
    <property type="match status" value="1"/>
</dbReference>
<keyword evidence="13" id="KW-0594">Phospholipid biosynthesis</keyword>
<feature type="transmembrane region" description="Helical" evidence="19">
    <location>
        <begin position="96"/>
        <end position="120"/>
    </location>
</feature>
<keyword evidence="12 19" id="KW-0472">Membrane</keyword>
<sequence length="171" mass="18660">MVYNNTHSPNSQYLVPGSRSIVHDLSLQNQPESDPNQRFKRDLAWCIAPTLMVSFKYAWAGVRYAFVTQRNFRIHTLIGTVAITLAILLELPPVEIAVIGLTSGLVMTLELLNTAVEAVVDLTVKQSYHKLAKVAKDCAAGAVLISAIAALLVAGSLLLPPLVTRILLLMR</sequence>
<dbReference type="PANTHER" id="PTHR34299">
    <property type="entry name" value="DIACYLGLYCEROL KINASE"/>
    <property type="match status" value="1"/>
</dbReference>
<keyword evidence="21" id="KW-1185">Reference proteome</keyword>
<evidence type="ECO:0000256" key="16">
    <source>
        <dbReference type="PIRSR" id="PIRSR600829-2"/>
    </source>
</evidence>
<proteinExistence type="inferred from homology"/>
<evidence type="ECO:0000256" key="8">
    <source>
        <dbReference type="ARBA" id="ARBA00022777"/>
    </source>
</evidence>
<protein>
    <submittedName>
        <fullName evidence="20">Prokaryotic diacylglycerol kinase family</fullName>
    </submittedName>
</protein>
<feature type="binding site" evidence="18">
    <location>
        <position position="117"/>
    </location>
    <ligand>
        <name>a divalent metal cation</name>
        <dbReference type="ChEBI" id="CHEBI:60240"/>
    </ligand>
</feature>
<keyword evidence="6 19" id="KW-0812">Transmembrane</keyword>
<feature type="binding site" evidence="17">
    <location>
        <position position="57"/>
    </location>
    <ligand>
        <name>ATP</name>
        <dbReference type="ChEBI" id="CHEBI:30616"/>
    </ligand>
</feature>
<evidence type="ECO:0000256" key="19">
    <source>
        <dbReference type="SAM" id="Phobius"/>
    </source>
</evidence>
<dbReference type="HOGENOM" id="CLU_112343_2_0_3"/>
<feature type="binding site" evidence="17">
    <location>
        <position position="117"/>
    </location>
    <ligand>
        <name>ATP</name>
        <dbReference type="ChEBI" id="CHEBI:30616"/>
    </ligand>
</feature>
<feature type="binding site" evidence="17">
    <location>
        <begin position="136"/>
        <end position="137"/>
    </location>
    <ligand>
        <name>ATP</name>
        <dbReference type="ChEBI" id="CHEBI:30616"/>
    </ligand>
</feature>
<evidence type="ECO:0000313" key="20">
    <source>
        <dbReference type="EMBL" id="EDX76446.1"/>
    </source>
</evidence>
<keyword evidence="18" id="KW-0479">Metal-binding</keyword>
<dbReference type="STRING" id="118168.MC7420_4702"/>
<reference evidence="20 21" key="1">
    <citation type="submission" date="2008-07" db="EMBL/GenBank/DDBJ databases">
        <authorList>
            <person name="Tandeau de Marsac N."/>
            <person name="Ferriera S."/>
            <person name="Johnson J."/>
            <person name="Kravitz S."/>
            <person name="Beeson K."/>
            <person name="Sutton G."/>
            <person name="Rogers Y.-H."/>
            <person name="Friedman R."/>
            <person name="Frazier M."/>
            <person name="Venter J.C."/>
        </authorList>
    </citation>
    <scope>NUCLEOTIDE SEQUENCE [LARGE SCALE GENOMIC DNA]</scope>
    <source>
        <strain evidence="20 21">PCC 7420</strain>
    </source>
</reference>
<feature type="binding site" evidence="16">
    <location>
        <position position="110"/>
    </location>
    <ligand>
        <name>substrate</name>
    </ligand>
</feature>
<dbReference type="Gene3D" id="1.10.287.3610">
    <property type="match status" value="1"/>
</dbReference>
<dbReference type="Proteomes" id="UP000003835">
    <property type="component" value="Unassembled WGS sequence"/>
</dbReference>
<keyword evidence="3" id="KW-1003">Cell membrane</keyword>
<evidence type="ECO:0000256" key="13">
    <source>
        <dbReference type="ARBA" id="ARBA00023209"/>
    </source>
</evidence>
<feature type="binding site" evidence="17">
    <location>
        <position position="41"/>
    </location>
    <ligand>
        <name>ATP</name>
        <dbReference type="ChEBI" id="CHEBI:30616"/>
    </ligand>
</feature>
<dbReference type="InterPro" id="IPR000829">
    <property type="entry name" value="DAGK"/>
</dbReference>
<evidence type="ECO:0000256" key="7">
    <source>
        <dbReference type="ARBA" id="ARBA00022741"/>
    </source>
</evidence>
<dbReference type="EMBL" id="DS989846">
    <property type="protein sequence ID" value="EDX76446.1"/>
    <property type="molecule type" value="Genomic_DNA"/>
</dbReference>
<evidence type="ECO:0000256" key="1">
    <source>
        <dbReference type="ARBA" id="ARBA00004651"/>
    </source>
</evidence>
<dbReference type="eggNOG" id="COG0818">
    <property type="taxonomic scope" value="Bacteria"/>
</dbReference>
<dbReference type="AlphaFoldDB" id="B4VNE6"/>
<feature type="active site" description="Proton acceptor" evidence="15">
    <location>
        <position position="110"/>
    </location>
</feature>
<keyword evidence="18" id="KW-0460">Magnesium</keyword>
<keyword evidence="9 17" id="KW-0067">ATP-binding</keyword>
<evidence type="ECO:0000256" key="18">
    <source>
        <dbReference type="PIRSR" id="PIRSR600829-4"/>
    </source>
</evidence>
<evidence type="ECO:0000256" key="5">
    <source>
        <dbReference type="ARBA" id="ARBA00022679"/>
    </source>
</evidence>
<dbReference type="PANTHER" id="PTHR34299:SF1">
    <property type="entry name" value="DIACYLGLYCEROL KINASE"/>
    <property type="match status" value="1"/>
</dbReference>
<keyword evidence="4" id="KW-0444">Lipid biosynthesis</keyword>
<dbReference type="GO" id="GO:0046872">
    <property type="term" value="F:metal ion binding"/>
    <property type="evidence" value="ECO:0007669"/>
    <property type="project" value="UniProtKB-KW"/>
</dbReference>
<keyword evidence="8 20" id="KW-0418">Kinase</keyword>
<comment type="cofactor">
    <cofactor evidence="18">
        <name>Mg(2+)</name>
        <dbReference type="ChEBI" id="CHEBI:18420"/>
    </cofactor>
    <text evidence="18">Mn(2+), Zn(2+), Cd(2+) and Co(2+) support activity to lesser extents.</text>
</comment>
<feature type="transmembrane region" description="Helical" evidence="19">
    <location>
        <begin position="72"/>
        <end position="89"/>
    </location>
</feature>
<keyword evidence="10 19" id="KW-1133">Transmembrane helix</keyword>
<dbReference type="InterPro" id="IPR036945">
    <property type="entry name" value="DAGK_sf"/>
</dbReference>
<dbReference type="RefSeq" id="WP_006100175.1">
    <property type="nucleotide sequence ID" value="NZ_DS989846.1"/>
</dbReference>
<dbReference type="InterPro" id="IPR033717">
    <property type="entry name" value="UDPK"/>
</dbReference>
<evidence type="ECO:0000256" key="9">
    <source>
        <dbReference type="ARBA" id="ARBA00022840"/>
    </source>
</evidence>
<dbReference type="Pfam" id="PF01219">
    <property type="entry name" value="DAGK_prokar"/>
    <property type="match status" value="1"/>
</dbReference>
<evidence type="ECO:0000313" key="21">
    <source>
        <dbReference type="Proteomes" id="UP000003835"/>
    </source>
</evidence>
<keyword evidence="11" id="KW-0443">Lipid metabolism</keyword>
<gene>
    <name evidence="20" type="ORF">MC7420_4702</name>
</gene>
<evidence type="ECO:0000256" key="11">
    <source>
        <dbReference type="ARBA" id="ARBA00023098"/>
    </source>
</evidence>
<evidence type="ECO:0000256" key="12">
    <source>
        <dbReference type="ARBA" id="ARBA00023136"/>
    </source>
</evidence>
<evidence type="ECO:0000256" key="4">
    <source>
        <dbReference type="ARBA" id="ARBA00022516"/>
    </source>
</evidence>
<dbReference type="CDD" id="cd14265">
    <property type="entry name" value="UDPK_IM_like"/>
    <property type="match status" value="1"/>
</dbReference>
<dbReference type="OrthoDB" id="9789934at2"/>